<dbReference type="EMBL" id="JACHGG010000010">
    <property type="protein sequence ID" value="MBB6061281.1"/>
    <property type="molecule type" value="Genomic_DNA"/>
</dbReference>
<sequence length="45" mass="4862">MLALESYALHSCPSAAALPADWLSWALRQPLPIQQRPALFVGSLA</sequence>
<protein>
    <submittedName>
        <fullName evidence="1">Uncharacterized protein</fullName>
    </submittedName>
</protein>
<evidence type="ECO:0000313" key="1">
    <source>
        <dbReference type="EMBL" id="MBB6061281.1"/>
    </source>
</evidence>
<reference evidence="1 2" key="1">
    <citation type="submission" date="2020-08" db="EMBL/GenBank/DDBJ databases">
        <title>Genomic Encyclopedia of Type Strains, Phase IV (KMG-IV): sequencing the most valuable type-strain genomes for metagenomic binning, comparative biology and taxonomic classification.</title>
        <authorList>
            <person name="Goeker M."/>
        </authorList>
    </citation>
    <scope>NUCLEOTIDE SEQUENCE [LARGE SCALE GENOMIC DNA]</scope>
    <source>
        <strain evidence="1 2">DSM 26718</strain>
    </source>
</reference>
<dbReference type="AlphaFoldDB" id="A0A7W9WEA8"/>
<name>A0A7W9WEA8_9BACT</name>
<dbReference type="Proteomes" id="UP000532746">
    <property type="component" value="Unassembled WGS sequence"/>
</dbReference>
<accession>A0A7W9WEA8</accession>
<comment type="caution">
    <text evidence="1">The sequence shown here is derived from an EMBL/GenBank/DDBJ whole genome shotgun (WGS) entry which is preliminary data.</text>
</comment>
<organism evidence="1 2">
    <name type="scientific">Hymenobacter luteus</name>
    <dbReference type="NCBI Taxonomy" id="1411122"/>
    <lineage>
        <taxon>Bacteria</taxon>
        <taxon>Pseudomonadati</taxon>
        <taxon>Bacteroidota</taxon>
        <taxon>Cytophagia</taxon>
        <taxon>Cytophagales</taxon>
        <taxon>Hymenobacteraceae</taxon>
        <taxon>Hymenobacter</taxon>
    </lineage>
</organism>
<evidence type="ECO:0000313" key="2">
    <source>
        <dbReference type="Proteomes" id="UP000532746"/>
    </source>
</evidence>
<keyword evidence="2" id="KW-1185">Reference proteome</keyword>
<gene>
    <name evidence="1" type="ORF">HNQ93_004160</name>
</gene>
<proteinExistence type="predicted"/>